<name>A0A095ZNG6_9MICC</name>
<evidence type="ECO:0000256" key="1">
    <source>
        <dbReference type="SAM" id="MobiDB-lite"/>
    </source>
</evidence>
<dbReference type="AlphaFoldDB" id="A0A095ZNG6"/>
<dbReference type="RefSeq" id="WP_035756633.1">
    <property type="nucleotide sequence ID" value="NZ_JRNH01000022.1"/>
</dbReference>
<organism evidence="3 4">
    <name type="scientific">Pseudoglutamicibacter albus DNF00011</name>
    <dbReference type="NCBI Taxonomy" id="1401063"/>
    <lineage>
        <taxon>Bacteria</taxon>
        <taxon>Bacillati</taxon>
        <taxon>Actinomycetota</taxon>
        <taxon>Actinomycetes</taxon>
        <taxon>Micrococcales</taxon>
        <taxon>Micrococcaceae</taxon>
        <taxon>Pseudoglutamicibacter</taxon>
    </lineage>
</organism>
<dbReference type="Proteomes" id="UP000053528">
    <property type="component" value="Unassembled WGS sequence"/>
</dbReference>
<reference evidence="3 4" key="1">
    <citation type="submission" date="2014-07" db="EMBL/GenBank/DDBJ databases">
        <authorList>
            <person name="McCorrison J."/>
            <person name="Sanka R."/>
            <person name="Torralba M."/>
            <person name="Gillis M."/>
            <person name="Haft D.H."/>
            <person name="Methe B."/>
            <person name="Sutton G."/>
            <person name="Nelson K.E."/>
        </authorList>
    </citation>
    <scope>NUCLEOTIDE SEQUENCE [LARGE SCALE GENOMIC DNA]</scope>
    <source>
        <strain evidence="3 4">DNF00011</strain>
    </source>
</reference>
<comment type="caution">
    <text evidence="3">The sequence shown here is derived from an EMBL/GenBank/DDBJ whole genome shotgun (WGS) entry which is preliminary data.</text>
</comment>
<sequence>MGTFSDDDAGGGAGAGGTDSAGNSGDNGGAGGACNSGNNGGAGGFPRMPVGARRNMPPTAYLRVYSPLASFDDAEQLLIATPGHTLDASFDDEAALWRSLARISRPRVDPFPHGTVEQYRMIVLDREHGDVVMFCPAQEPLRAGIAASLLEDYVPEDALDVWFPPASAAAHSERLQEHGMWLAESPLYTRMSTWRIPLSWFALFRSGDEEEVVEGEDSQPLSVAVRVPLVLALERAAYAVAALSSISMVTDDDGFGEGDSWGGSPAEDGEADEDVDATGFVDGSGMDDVDAVDPTGLLASAVELHDWLQQFHPDSVVELDYGLLTARAWPDDSVLDVADGLDALMDADMAGAVAAYFRLRRRWDSISMWAHAG</sequence>
<feature type="region of interest" description="Disordered" evidence="1">
    <location>
        <begin position="254"/>
        <end position="274"/>
    </location>
</feature>
<feature type="compositionally biased region" description="Gly residues" evidence="1">
    <location>
        <begin position="10"/>
        <end position="24"/>
    </location>
</feature>
<feature type="domain" description="DUF8083" evidence="2">
    <location>
        <begin position="59"/>
        <end position="244"/>
    </location>
</feature>
<dbReference type="EMBL" id="JRNH01000022">
    <property type="protein sequence ID" value="KGF20137.1"/>
    <property type="molecule type" value="Genomic_DNA"/>
</dbReference>
<gene>
    <name evidence="3" type="ORF">HMPREF2128_07725</name>
</gene>
<accession>A0A095ZNG6</accession>
<feature type="region of interest" description="Disordered" evidence="1">
    <location>
        <begin position="1"/>
        <end position="24"/>
    </location>
</feature>
<feature type="domain" description="DUF8083" evidence="2">
    <location>
        <begin position="292"/>
        <end position="367"/>
    </location>
</feature>
<dbReference type="Pfam" id="PF26312">
    <property type="entry name" value="DUF8083"/>
    <property type="match status" value="2"/>
</dbReference>
<evidence type="ECO:0000313" key="3">
    <source>
        <dbReference type="EMBL" id="KGF20137.1"/>
    </source>
</evidence>
<evidence type="ECO:0000313" key="4">
    <source>
        <dbReference type="Proteomes" id="UP000053528"/>
    </source>
</evidence>
<proteinExistence type="predicted"/>
<evidence type="ECO:0000259" key="2">
    <source>
        <dbReference type="Pfam" id="PF26312"/>
    </source>
</evidence>
<protein>
    <recommendedName>
        <fullName evidence="2">DUF8083 domain-containing protein</fullName>
    </recommendedName>
</protein>
<dbReference type="InterPro" id="IPR058396">
    <property type="entry name" value="DUF8083"/>
</dbReference>